<dbReference type="InterPro" id="IPR002350">
    <property type="entry name" value="Kazal_dom"/>
</dbReference>
<evidence type="ECO:0000313" key="3">
    <source>
        <dbReference type="Proteomes" id="UP000708208"/>
    </source>
</evidence>
<dbReference type="PROSITE" id="PS51465">
    <property type="entry name" value="KAZAL_2"/>
    <property type="match status" value="1"/>
</dbReference>
<organism evidence="2 3">
    <name type="scientific">Allacma fusca</name>
    <dbReference type="NCBI Taxonomy" id="39272"/>
    <lineage>
        <taxon>Eukaryota</taxon>
        <taxon>Metazoa</taxon>
        <taxon>Ecdysozoa</taxon>
        <taxon>Arthropoda</taxon>
        <taxon>Hexapoda</taxon>
        <taxon>Collembola</taxon>
        <taxon>Symphypleona</taxon>
        <taxon>Sminthuridae</taxon>
        <taxon>Allacma</taxon>
    </lineage>
</organism>
<protein>
    <recommendedName>
        <fullName evidence="1">Kazal-like domain-containing protein</fullName>
    </recommendedName>
</protein>
<name>A0A8J2Q726_9HEXA</name>
<reference evidence="2" key="1">
    <citation type="submission" date="2021-06" db="EMBL/GenBank/DDBJ databases">
        <authorList>
            <person name="Hodson N. C."/>
            <person name="Mongue J. A."/>
            <person name="Jaron S. K."/>
        </authorList>
    </citation>
    <scope>NUCLEOTIDE SEQUENCE</scope>
</reference>
<feature type="domain" description="Kazal-like" evidence="1">
    <location>
        <begin position="17"/>
        <end position="67"/>
    </location>
</feature>
<proteinExistence type="predicted"/>
<evidence type="ECO:0000313" key="2">
    <source>
        <dbReference type="EMBL" id="CAG7837691.1"/>
    </source>
</evidence>
<dbReference type="Pfam" id="PF00050">
    <property type="entry name" value="Kazal_1"/>
    <property type="match status" value="1"/>
</dbReference>
<dbReference type="AlphaFoldDB" id="A0A8J2Q726"/>
<dbReference type="CDD" id="cd00104">
    <property type="entry name" value="KAZAL_FS"/>
    <property type="match status" value="1"/>
</dbReference>
<dbReference type="OrthoDB" id="328123at2759"/>
<dbReference type="Proteomes" id="UP000708208">
    <property type="component" value="Unassembled WGS sequence"/>
</dbReference>
<accession>A0A8J2Q726</accession>
<dbReference type="EMBL" id="CAJVCH010571509">
    <property type="protein sequence ID" value="CAG7837691.1"/>
    <property type="molecule type" value="Genomic_DNA"/>
</dbReference>
<gene>
    <name evidence="2" type="ORF">AFUS01_LOCUS46763</name>
</gene>
<comment type="caution">
    <text evidence="2">The sequence shown here is derived from an EMBL/GenBank/DDBJ whole genome shotgun (WGS) entry which is preliminary data.</text>
</comment>
<dbReference type="SMART" id="SM00280">
    <property type="entry name" value="KAZAL"/>
    <property type="match status" value="1"/>
</dbReference>
<keyword evidence="3" id="KW-1185">Reference proteome</keyword>
<sequence>MRFPRYVNPDVVYETKRELQDGCLCVGAFYFSDPHCGTDGVTYDNGCFFDCAQQRKPTLRLLKWSEC</sequence>
<evidence type="ECO:0000259" key="1">
    <source>
        <dbReference type="PROSITE" id="PS51465"/>
    </source>
</evidence>